<dbReference type="EMBL" id="CM017698">
    <property type="protein sequence ID" value="TYG96260.1"/>
    <property type="molecule type" value="Genomic_DNA"/>
</dbReference>
<name>A0A5D2ERX1_GOSDA</name>
<gene>
    <name evidence="1" type="ORF">ES288_A11G335100v1</name>
</gene>
<organism evidence="1 2">
    <name type="scientific">Gossypium darwinii</name>
    <name type="common">Darwin's cotton</name>
    <name type="synonym">Gossypium barbadense var. darwinii</name>
    <dbReference type="NCBI Taxonomy" id="34276"/>
    <lineage>
        <taxon>Eukaryota</taxon>
        <taxon>Viridiplantae</taxon>
        <taxon>Streptophyta</taxon>
        <taxon>Embryophyta</taxon>
        <taxon>Tracheophyta</taxon>
        <taxon>Spermatophyta</taxon>
        <taxon>Magnoliopsida</taxon>
        <taxon>eudicotyledons</taxon>
        <taxon>Gunneridae</taxon>
        <taxon>Pentapetalae</taxon>
        <taxon>rosids</taxon>
        <taxon>malvids</taxon>
        <taxon>Malvales</taxon>
        <taxon>Malvaceae</taxon>
        <taxon>Malvoideae</taxon>
        <taxon>Gossypium</taxon>
    </lineage>
</organism>
<accession>A0A5D2ERX1</accession>
<evidence type="ECO:0000313" key="1">
    <source>
        <dbReference type="EMBL" id="TYG96260.1"/>
    </source>
</evidence>
<evidence type="ECO:0000313" key="2">
    <source>
        <dbReference type="Proteomes" id="UP000323506"/>
    </source>
</evidence>
<proteinExistence type="predicted"/>
<dbReference type="Proteomes" id="UP000323506">
    <property type="component" value="Chromosome A11"/>
</dbReference>
<reference evidence="1 2" key="1">
    <citation type="submission" date="2019-06" db="EMBL/GenBank/DDBJ databases">
        <title>WGS assembly of Gossypium darwinii.</title>
        <authorList>
            <person name="Chen Z.J."/>
            <person name="Sreedasyam A."/>
            <person name="Ando A."/>
            <person name="Song Q."/>
            <person name="De L."/>
            <person name="Hulse-Kemp A."/>
            <person name="Ding M."/>
            <person name="Ye W."/>
            <person name="Kirkbride R."/>
            <person name="Jenkins J."/>
            <person name="Plott C."/>
            <person name="Lovell J."/>
            <person name="Lin Y.-M."/>
            <person name="Vaughn R."/>
            <person name="Liu B."/>
            <person name="Li W."/>
            <person name="Simpson S."/>
            <person name="Scheffler B."/>
            <person name="Saski C."/>
            <person name="Grover C."/>
            <person name="Hu G."/>
            <person name="Conover J."/>
            <person name="Carlson J."/>
            <person name="Shu S."/>
            <person name="Boston L."/>
            <person name="Williams M."/>
            <person name="Peterson D."/>
            <person name="Mcgee K."/>
            <person name="Jones D."/>
            <person name="Wendel J."/>
            <person name="Stelly D."/>
            <person name="Grimwood J."/>
            <person name="Schmutz J."/>
        </authorList>
    </citation>
    <scope>NUCLEOTIDE SEQUENCE [LARGE SCALE GENOMIC DNA]</scope>
    <source>
        <strain evidence="1">1808015.09</strain>
    </source>
</reference>
<sequence length="70" mass="8012">MLPGRQTRFSHLFNLKSSRTIRLSIEDGNSFKAVSLKSRKLNLSMVSKIFGKISNLEQPSRSKLSRDFNL</sequence>
<protein>
    <submittedName>
        <fullName evidence="1">Uncharacterized protein</fullName>
    </submittedName>
</protein>
<dbReference type="AlphaFoldDB" id="A0A5D2ERX1"/>
<keyword evidence="2" id="KW-1185">Reference proteome</keyword>